<protein>
    <submittedName>
        <fullName evidence="3">Ion channel</fullName>
    </submittedName>
</protein>
<dbReference type="RefSeq" id="WP_341597817.1">
    <property type="nucleotide sequence ID" value="NZ_JBAKAZ010000028.1"/>
</dbReference>
<feature type="transmembrane region" description="Helical" evidence="1">
    <location>
        <begin position="196"/>
        <end position="221"/>
    </location>
</feature>
<evidence type="ECO:0000259" key="2">
    <source>
        <dbReference type="Pfam" id="PF07885"/>
    </source>
</evidence>
<name>A0ABU9GQU2_9GAMM</name>
<proteinExistence type="predicted"/>
<dbReference type="PROSITE" id="PS51257">
    <property type="entry name" value="PROKAR_LIPOPROTEIN"/>
    <property type="match status" value="1"/>
</dbReference>
<gene>
    <name evidence="3" type="ORF">V6256_08705</name>
</gene>
<evidence type="ECO:0000313" key="4">
    <source>
        <dbReference type="Proteomes" id="UP001369082"/>
    </source>
</evidence>
<keyword evidence="4" id="KW-1185">Reference proteome</keyword>
<sequence length="229" mass="25156">MSKQPPKRITGKDNFSYLLLSLILLLFSSACVEQFFARTALGQSLVLGMTVVTMSIGVLSVKSSSFAFKSGLLLVLGTGVTAFLVHVLDFIGLSYLHLIFMLLFYIITLKEAAKQALFSGSITKNNIIGSICIYLLLGLIWATLYLLLMEFIPSSFNGLNGTQWQDHFPNLIYFSYVTLTTSGFGDLLATTPLSRFLVYMESIIGTFYMAIAVSSLVGSAINNRTNHVL</sequence>
<dbReference type="Pfam" id="PF07885">
    <property type="entry name" value="Ion_trans_2"/>
    <property type="match status" value="1"/>
</dbReference>
<keyword evidence="1" id="KW-1133">Transmembrane helix</keyword>
<keyword evidence="1" id="KW-0812">Transmembrane</keyword>
<dbReference type="EMBL" id="JBAKAZ010000028">
    <property type="protein sequence ID" value="MEL0629688.1"/>
    <property type="molecule type" value="Genomic_DNA"/>
</dbReference>
<organism evidence="3 4">
    <name type="scientific">Psychromonas aquatilis</name>
    <dbReference type="NCBI Taxonomy" id="2005072"/>
    <lineage>
        <taxon>Bacteria</taxon>
        <taxon>Pseudomonadati</taxon>
        <taxon>Pseudomonadota</taxon>
        <taxon>Gammaproteobacteria</taxon>
        <taxon>Alteromonadales</taxon>
        <taxon>Psychromonadaceae</taxon>
        <taxon>Psychromonas</taxon>
    </lineage>
</organism>
<evidence type="ECO:0000256" key="1">
    <source>
        <dbReference type="SAM" id="Phobius"/>
    </source>
</evidence>
<feature type="domain" description="Potassium channel" evidence="2">
    <location>
        <begin position="134"/>
        <end position="216"/>
    </location>
</feature>
<dbReference type="Gene3D" id="1.10.287.70">
    <property type="match status" value="1"/>
</dbReference>
<feature type="transmembrane region" description="Helical" evidence="1">
    <location>
        <begin position="127"/>
        <end position="148"/>
    </location>
</feature>
<feature type="transmembrane region" description="Helical" evidence="1">
    <location>
        <begin position="90"/>
        <end position="107"/>
    </location>
</feature>
<evidence type="ECO:0000313" key="3">
    <source>
        <dbReference type="EMBL" id="MEL0629688.1"/>
    </source>
</evidence>
<comment type="caution">
    <text evidence="3">The sequence shown here is derived from an EMBL/GenBank/DDBJ whole genome shotgun (WGS) entry which is preliminary data.</text>
</comment>
<feature type="transmembrane region" description="Helical" evidence="1">
    <location>
        <begin position="40"/>
        <end position="59"/>
    </location>
</feature>
<reference evidence="3 4" key="1">
    <citation type="submission" date="2024-02" db="EMBL/GenBank/DDBJ databases">
        <title>Bacteria isolated from the canopy kelp, Nereocystis luetkeana.</title>
        <authorList>
            <person name="Pfister C.A."/>
            <person name="Younker I.T."/>
            <person name="Light S.H."/>
        </authorList>
    </citation>
    <scope>NUCLEOTIDE SEQUENCE [LARGE SCALE GENOMIC DNA]</scope>
    <source>
        <strain evidence="3 4">TI.1.05</strain>
    </source>
</reference>
<keyword evidence="1" id="KW-0472">Membrane</keyword>
<dbReference type="InterPro" id="IPR013099">
    <property type="entry name" value="K_chnl_dom"/>
</dbReference>
<accession>A0ABU9GQU2</accession>
<dbReference type="SUPFAM" id="SSF81324">
    <property type="entry name" value="Voltage-gated potassium channels"/>
    <property type="match status" value="1"/>
</dbReference>
<dbReference type="Proteomes" id="UP001369082">
    <property type="component" value="Unassembled WGS sequence"/>
</dbReference>